<dbReference type="Pfam" id="PF02537">
    <property type="entry name" value="CRCB"/>
    <property type="match status" value="1"/>
</dbReference>
<keyword evidence="5 11" id="KW-1133">Transmembrane helix</keyword>
<dbReference type="HAMAP" id="MF_00454">
    <property type="entry name" value="FluC"/>
    <property type="match status" value="1"/>
</dbReference>
<sequence>MLKKGAKMQYLSVLAGGAMGALLRYLSTQGISGLIKTPFPAGTLLVNMIGSLVIGFLFGVFETRAVPAGLRLFLITGFLGGYTTFSSYSLETVRLFLAGNISAAFINLALNNLLCLGFTFLGLGLSQKLVAHV</sequence>
<dbReference type="GO" id="GO:0140114">
    <property type="term" value="P:cellular detoxification of fluoride"/>
    <property type="evidence" value="ECO:0007669"/>
    <property type="project" value="UniProtKB-UniRule"/>
</dbReference>
<proteinExistence type="inferred from homology"/>
<keyword evidence="3 11" id="KW-0997">Cell inner membrane</keyword>
<evidence type="ECO:0000313" key="13">
    <source>
        <dbReference type="Proteomes" id="UP000009223"/>
    </source>
</evidence>
<comment type="subcellular location">
    <subcellularLocation>
        <location evidence="11">Cell inner membrane</location>
        <topology evidence="11">Multi-pass membrane protein</topology>
    </subcellularLocation>
    <subcellularLocation>
        <location evidence="1">Cell membrane</location>
        <topology evidence="1">Multi-pass membrane protein</topology>
    </subcellularLocation>
</comment>
<feature type="transmembrane region" description="Helical" evidence="11">
    <location>
        <begin position="105"/>
        <end position="125"/>
    </location>
</feature>
<comment type="function">
    <text evidence="11">Fluoride-specific ion channel. Important for reducing fluoride concentration in the cell, thus reducing its toxicity.</text>
</comment>
<keyword evidence="13" id="KW-1185">Reference proteome</keyword>
<keyword evidence="11" id="KW-0479">Metal-binding</keyword>
<dbReference type="GO" id="GO:0062054">
    <property type="term" value="F:fluoride channel activity"/>
    <property type="evidence" value="ECO:0007669"/>
    <property type="project" value="UniProtKB-UniRule"/>
</dbReference>
<reference evidence="12 13" key="2">
    <citation type="journal article" date="2011" name="ISME J.">
        <title>RNA-seq reveals cooperative metabolic interactions between two termite-gut spirochete species in co-culture.</title>
        <authorList>
            <person name="Rosenthal A.Z."/>
            <person name="Matson E.G."/>
            <person name="Eldar A."/>
            <person name="Leadbetter J.R."/>
        </authorList>
    </citation>
    <scope>NUCLEOTIDE SEQUENCE [LARGE SCALE GENOMIC DNA]</scope>
    <source>
        <strain evidence="13">ATCC BAA-887 / DSM 12427 / ZAS-2</strain>
    </source>
</reference>
<dbReference type="GO" id="GO:0005886">
    <property type="term" value="C:plasma membrane"/>
    <property type="evidence" value="ECO:0007669"/>
    <property type="project" value="UniProtKB-SubCell"/>
</dbReference>
<evidence type="ECO:0000256" key="6">
    <source>
        <dbReference type="ARBA" id="ARBA00023065"/>
    </source>
</evidence>
<keyword evidence="8 11" id="KW-0407">Ion channel</keyword>
<protein>
    <recommendedName>
        <fullName evidence="11">Fluoride-specific ion channel FluC</fullName>
    </recommendedName>
</protein>
<evidence type="ECO:0000256" key="2">
    <source>
        <dbReference type="ARBA" id="ARBA00022475"/>
    </source>
</evidence>
<organism evidence="12 13">
    <name type="scientific">Treponema primitia (strain ATCC BAA-887 / DSM 12427 / ZAS-2)</name>
    <dbReference type="NCBI Taxonomy" id="545694"/>
    <lineage>
        <taxon>Bacteria</taxon>
        <taxon>Pseudomonadati</taxon>
        <taxon>Spirochaetota</taxon>
        <taxon>Spirochaetia</taxon>
        <taxon>Spirochaetales</taxon>
        <taxon>Treponemataceae</taxon>
        <taxon>Treponema</taxon>
    </lineage>
</organism>
<evidence type="ECO:0000256" key="7">
    <source>
        <dbReference type="ARBA" id="ARBA00023136"/>
    </source>
</evidence>
<feature type="transmembrane region" description="Helical" evidence="11">
    <location>
        <begin position="68"/>
        <end position="85"/>
    </location>
</feature>
<name>F5YHC5_TREPZ</name>
<dbReference type="HOGENOM" id="CLU_114342_3_0_12"/>
<feature type="transmembrane region" description="Helical" evidence="11">
    <location>
        <begin position="44"/>
        <end position="61"/>
    </location>
</feature>
<reference evidence="13" key="1">
    <citation type="submission" date="2009-12" db="EMBL/GenBank/DDBJ databases">
        <title>Complete sequence of Treponema primitia strain ZAS-2.</title>
        <authorList>
            <person name="Tetu S.G."/>
            <person name="Matson E."/>
            <person name="Ren Q."/>
            <person name="Seshadri R."/>
            <person name="Elbourne L."/>
            <person name="Hassan K.A."/>
            <person name="Durkin A."/>
            <person name="Radune D."/>
            <person name="Mohamoud Y."/>
            <person name="Shay R."/>
            <person name="Jin S."/>
            <person name="Zhang X."/>
            <person name="Lucey K."/>
            <person name="Ballor N.R."/>
            <person name="Ottesen E."/>
            <person name="Rosenthal R."/>
            <person name="Allen A."/>
            <person name="Leadbetter J.R."/>
            <person name="Paulsen I.T."/>
        </authorList>
    </citation>
    <scope>NUCLEOTIDE SEQUENCE [LARGE SCALE GENOMIC DNA]</scope>
    <source>
        <strain evidence="13">ATCC BAA-887 / DSM 12427 / ZAS-2</strain>
    </source>
</reference>
<keyword evidence="6 11" id="KW-0406">Ion transport</keyword>
<evidence type="ECO:0000256" key="5">
    <source>
        <dbReference type="ARBA" id="ARBA00022989"/>
    </source>
</evidence>
<evidence type="ECO:0000256" key="9">
    <source>
        <dbReference type="ARBA" id="ARBA00035120"/>
    </source>
</evidence>
<dbReference type="PANTHER" id="PTHR28259:SF1">
    <property type="entry name" value="FLUORIDE EXPORT PROTEIN 1-RELATED"/>
    <property type="match status" value="1"/>
</dbReference>
<comment type="catalytic activity">
    <reaction evidence="10">
        <text>fluoride(in) = fluoride(out)</text>
        <dbReference type="Rhea" id="RHEA:76159"/>
        <dbReference type="ChEBI" id="CHEBI:17051"/>
    </reaction>
    <physiologicalReaction direction="left-to-right" evidence="10">
        <dbReference type="Rhea" id="RHEA:76160"/>
    </physiologicalReaction>
</comment>
<dbReference type="Proteomes" id="UP000009223">
    <property type="component" value="Chromosome"/>
</dbReference>
<evidence type="ECO:0000256" key="10">
    <source>
        <dbReference type="ARBA" id="ARBA00035585"/>
    </source>
</evidence>
<evidence type="ECO:0000256" key="4">
    <source>
        <dbReference type="ARBA" id="ARBA00022692"/>
    </source>
</evidence>
<dbReference type="GO" id="GO:0046872">
    <property type="term" value="F:metal ion binding"/>
    <property type="evidence" value="ECO:0007669"/>
    <property type="project" value="UniProtKB-KW"/>
</dbReference>
<evidence type="ECO:0000256" key="1">
    <source>
        <dbReference type="ARBA" id="ARBA00004651"/>
    </source>
</evidence>
<gene>
    <name evidence="11" type="primary">fluC</name>
    <name evidence="11" type="synonym">crcB</name>
    <name evidence="12" type="ordered locus">TREPR_1078</name>
</gene>
<comment type="similarity">
    <text evidence="9 11">Belongs to the fluoride channel Fluc/FEX (TC 1.A.43) family.</text>
</comment>
<evidence type="ECO:0000256" key="3">
    <source>
        <dbReference type="ARBA" id="ARBA00022519"/>
    </source>
</evidence>
<dbReference type="PANTHER" id="PTHR28259">
    <property type="entry name" value="FLUORIDE EXPORT PROTEIN 1-RELATED"/>
    <property type="match status" value="1"/>
</dbReference>
<keyword evidence="4 11" id="KW-0812">Transmembrane</keyword>
<dbReference type="KEGG" id="tpi:TREPR_1078"/>
<dbReference type="eggNOG" id="COG0239">
    <property type="taxonomic scope" value="Bacteria"/>
</dbReference>
<evidence type="ECO:0000313" key="12">
    <source>
        <dbReference type="EMBL" id="AEF84905.1"/>
    </source>
</evidence>
<feature type="binding site" evidence="11">
    <location>
        <position position="80"/>
    </location>
    <ligand>
        <name>Na(+)</name>
        <dbReference type="ChEBI" id="CHEBI:29101"/>
        <note>structural</note>
    </ligand>
</feature>
<dbReference type="EMBL" id="CP001843">
    <property type="protein sequence ID" value="AEF84905.1"/>
    <property type="molecule type" value="Genomic_DNA"/>
</dbReference>
<dbReference type="AlphaFoldDB" id="F5YHC5"/>
<evidence type="ECO:0000256" key="8">
    <source>
        <dbReference type="ARBA" id="ARBA00023303"/>
    </source>
</evidence>
<feature type="binding site" evidence="11">
    <location>
        <position position="83"/>
    </location>
    <ligand>
        <name>Na(+)</name>
        <dbReference type="ChEBI" id="CHEBI:29101"/>
        <note>structural</note>
    </ligand>
</feature>
<dbReference type="NCBIfam" id="TIGR00494">
    <property type="entry name" value="crcB"/>
    <property type="match status" value="1"/>
</dbReference>
<keyword evidence="2 11" id="KW-1003">Cell membrane</keyword>
<dbReference type="InterPro" id="IPR003691">
    <property type="entry name" value="FluC"/>
</dbReference>
<comment type="activity regulation">
    <text evidence="11">Na(+) is not transported, but it plays an essential structural role and its presence is essential for fluoride channel function.</text>
</comment>
<accession>F5YHC5</accession>
<keyword evidence="7 11" id="KW-0472">Membrane</keyword>
<keyword evidence="11" id="KW-0915">Sodium</keyword>
<dbReference type="STRING" id="545694.TREPR_1078"/>
<keyword evidence="11" id="KW-0813">Transport</keyword>
<evidence type="ECO:0000256" key="11">
    <source>
        <dbReference type="HAMAP-Rule" id="MF_00454"/>
    </source>
</evidence>